<dbReference type="PATRIC" id="fig|1409923.3.peg.3286"/>
<name>A0A0J1A1Y2_ACIBA</name>
<comment type="caution">
    <text evidence="2">The sequence shown here is derived from an EMBL/GenBank/DDBJ whole genome shotgun (WGS) entry which is preliminary data.</text>
</comment>
<organism evidence="2 3">
    <name type="scientific">Acinetobacter baumannii MRSN 3527</name>
    <dbReference type="NCBI Taxonomy" id="1409923"/>
    <lineage>
        <taxon>Bacteria</taxon>
        <taxon>Pseudomonadati</taxon>
        <taxon>Pseudomonadota</taxon>
        <taxon>Gammaproteobacteria</taxon>
        <taxon>Moraxellales</taxon>
        <taxon>Moraxellaceae</taxon>
        <taxon>Acinetobacter</taxon>
        <taxon>Acinetobacter calcoaceticus/baumannii complex</taxon>
    </lineage>
</organism>
<dbReference type="RefSeq" id="WP_001228742.1">
    <property type="nucleotide sequence ID" value="NZ_JPHZ01000017.1"/>
</dbReference>
<feature type="transmembrane region" description="Helical" evidence="1">
    <location>
        <begin position="64"/>
        <end position="81"/>
    </location>
</feature>
<proteinExistence type="predicted"/>
<accession>A0A0J1A1Y2</accession>
<keyword evidence="1" id="KW-0472">Membrane</keyword>
<protein>
    <submittedName>
        <fullName evidence="2">Uncharacterized protein</fullName>
    </submittedName>
</protein>
<sequence length="268" mass="32037">MRKLKSNFERFYFWLKAYKSWSFYKTWIFWASFYGVVIFLYNLAFIFIDPEKKVLLTSNELGDFLAGVFAPLAFLFLYLGYRQQGEEMKQNTAALKLQAQELKHSVDEQRRLIQLHEKEQEEKHFQVLPDFRKTKENVKKYQIQSPIVDEDEKIIGTEVEKYLRVSFTFVNYGEVAKNVLVKSFEDEFYVRQSMYKINYEEPLDISFELNEQIMEKLGVGAEYYNTLILTFTNLYGKAYTKYIHYTLSGSYEPEFNDVFFSLSVFIKD</sequence>
<feature type="transmembrane region" description="Helical" evidence="1">
    <location>
        <begin position="21"/>
        <end position="44"/>
    </location>
</feature>
<keyword evidence="1" id="KW-0812">Transmembrane</keyword>
<dbReference type="AlphaFoldDB" id="A0A0J1A1Y2"/>
<gene>
    <name evidence="2" type="ORF">T630_2852</name>
</gene>
<reference evidence="2 3" key="1">
    <citation type="submission" date="2014-07" db="EMBL/GenBank/DDBJ databases">
        <authorList>
            <person name="Harkins D.M."/>
            <person name="Lesho E."/>
            <person name="Waterman P.E."/>
            <person name="Chan A."/>
            <person name="Fouts D.E."/>
        </authorList>
    </citation>
    <scope>NUCLEOTIDE SEQUENCE [LARGE SCALE GENOMIC DNA]</scope>
    <source>
        <strain evidence="2 3">MRSN 3527</strain>
    </source>
</reference>
<keyword evidence="1" id="KW-1133">Transmembrane helix</keyword>
<evidence type="ECO:0000313" key="2">
    <source>
        <dbReference type="EMBL" id="KLT88265.1"/>
    </source>
</evidence>
<evidence type="ECO:0000313" key="3">
    <source>
        <dbReference type="Proteomes" id="UP000036122"/>
    </source>
</evidence>
<evidence type="ECO:0000256" key="1">
    <source>
        <dbReference type="SAM" id="Phobius"/>
    </source>
</evidence>
<dbReference type="Proteomes" id="UP000036122">
    <property type="component" value="Unassembled WGS sequence"/>
</dbReference>
<dbReference type="EMBL" id="JPHZ01000017">
    <property type="protein sequence ID" value="KLT88265.1"/>
    <property type="molecule type" value="Genomic_DNA"/>
</dbReference>